<feature type="region of interest" description="Disordered" evidence="1">
    <location>
        <begin position="1"/>
        <end position="39"/>
    </location>
</feature>
<evidence type="ECO:0000256" key="1">
    <source>
        <dbReference type="SAM" id="MobiDB-lite"/>
    </source>
</evidence>
<evidence type="ECO:0000313" key="3">
    <source>
        <dbReference type="EMBL" id="CAJ1891310.1"/>
    </source>
</evidence>
<feature type="compositionally biased region" description="Basic residues" evidence="1">
    <location>
        <begin position="13"/>
        <end position="25"/>
    </location>
</feature>
<feature type="compositionally biased region" description="Low complexity" evidence="1">
    <location>
        <begin position="203"/>
        <end position="218"/>
    </location>
</feature>
<accession>A0AA86S471</accession>
<feature type="compositionally biased region" description="Polar residues" evidence="1">
    <location>
        <begin position="314"/>
        <end position="331"/>
    </location>
</feature>
<dbReference type="PANTHER" id="PTHR10688:SF14">
    <property type="entry name" value="PWWP DOMAIN-CONTAINING PROTEIN"/>
    <property type="match status" value="1"/>
</dbReference>
<name>A0AA86S471_9FABA</name>
<dbReference type="PANTHER" id="PTHR10688">
    <property type="entry name" value="PWWP DOMAIN-CONTAINING PROTEIN"/>
    <property type="match status" value="1"/>
</dbReference>
<dbReference type="InterPro" id="IPR052657">
    <property type="entry name" value="PDP_family_Arabidopsis"/>
</dbReference>
<proteinExistence type="predicted"/>
<evidence type="ECO:0000259" key="2">
    <source>
        <dbReference type="PROSITE" id="PS50812"/>
    </source>
</evidence>
<dbReference type="CDD" id="cd05162">
    <property type="entry name" value="PWWP"/>
    <property type="match status" value="1"/>
</dbReference>
<gene>
    <name evidence="3" type="ORF">AYBTSS11_LOCUS2911</name>
</gene>
<feature type="compositionally biased region" description="Basic and acidic residues" evidence="1">
    <location>
        <begin position="183"/>
        <end position="201"/>
    </location>
</feature>
<dbReference type="PROSITE" id="PS50812">
    <property type="entry name" value="PWWP"/>
    <property type="match status" value="1"/>
</dbReference>
<dbReference type="InterPro" id="IPR000313">
    <property type="entry name" value="PWWP_dom"/>
</dbReference>
<keyword evidence="4" id="KW-1185">Reference proteome</keyword>
<feature type="region of interest" description="Disordered" evidence="1">
    <location>
        <begin position="180"/>
        <end position="218"/>
    </location>
</feature>
<evidence type="ECO:0000313" key="4">
    <source>
        <dbReference type="Proteomes" id="UP001189624"/>
    </source>
</evidence>
<reference evidence="3" key="1">
    <citation type="submission" date="2023-10" db="EMBL/GenBank/DDBJ databases">
        <authorList>
            <person name="Domelevo Entfellner J.-B."/>
        </authorList>
    </citation>
    <scope>NUCLEOTIDE SEQUENCE</scope>
</reference>
<feature type="region of interest" description="Disordered" evidence="1">
    <location>
        <begin position="314"/>
        <end position="335"/>
    </location>
</feature>
<dbReference type="Gramene" id="rna-AYBTSS11_LOCUS2911">
    <property type="protein sequence ID" value="CAJ1891310.1"/>
    <property type="gene ID" value="gene-AYBTSS11_LOCUS2911"/>
</dbReference>
<feature type="domain" description="PWWP" evidence="2">
    <location>
        <begin position="222"/>
        <end position="269"/>
    </location>
</feature>
<sequence length="418" mass="45681">MAKKKTTSPTNNKKMKTKMIIHMPKHSQQPRSSPPKRRTDFSVFTRTPSSFSNPASARQAIGDEVVKSLPLALVGSSSMCCLLCHSCVDDDVLLKNCRDVMSICDGGKMQNMLGGCSPNSSSGEVRLSNVSARRLQGRGMTMKQFSEDTLVRCSTYEEGRPVCSSEFSDAPVVEVDSAVPDESLDHGGNRDASNEKNDISKMSESTALESSVSDSSSLAATPGSVVWARTDCQLWWPAEIVEETSAVSNPGSDGQVLVHFYGNLPSAWIDPMTDISNFEESFEARSNNPSEDFQQALKQALQKKAQLSSCQLLTADRSPQSDTQERTSASSEVWKEQALNNGSKVSHKSICKNTTSYDVCPLLIKSLDSTTLSHHNRNDICSSTILLEVTHPVKSEKKLRRLKIMRYLGLAAPIGSPF</sequence>
<dbReference type="AlphaFoldDB" id="A0AA86S471"/>
<dbReference type="Pfam" id="PF00855">
    <property type="entry name" value="PWWP"/>
    <property type="match status" value="1"/>
</dbReference>
<protein>
    <recommendedName>
        <fullName evidence="2">PWWP domain-containing protein</fullName>
    </recommendedName>
</protein>
<dbReference type="SUPFAM" id="SSF63748">
    <property type="entry name" value="Tudor/PWWP/MBT"/>
    <property type="match status" value="1"/>
</dbReference>
<dbReference type="Gene3D" id="2.30.30.140">
    <property type="match status" value="1"/>
</dbReference>
<organism evidence="3 4">
    <name type="scientific">Sphenostylis stenocarpa</name>
    <dbReference type="NCBI Taxonomy" id="92480"/>
    <lineage>
        <taxon>Eukaryota</taxon>
        <taxon>Viridiplantae</taxon>
        <taxon>Streptophyta</taxon>
        <taxon>Embryophyta</taxon>
        <taxon>Tracheophyta</taxon>
        <taxon>Spermatophyta</taxon>
        <taxon>Magnoliopsida</taxon>
        <taxon>eudicotyledons</taxon>
        <taxon>Gunneridae</taxon>
        <taxon>Pentapetalae</taxon>
        <taxon>rosids</taxon>
        <taxon>fabids</taxon>
        <taxon>Fabales</taxon>
        <taxon>Fabaceae</taxon>
        <taxon>Papilionoideae</taxon>
        <taxon>50 kb inversion clade</taxon>
        <taxon>NPAAA clade</taxon>
        <taxon>indigoferoid/millettioid clade</taxon>
        <taxon>Phaseoleae</taxon>
        <taxon>Sphenostylis</taxon>
    </lineage>
</organism>
<dbReference type="EMBL" id="OY731398">
    <property type="protein sequence ID" value="CAJ1891310.1"/>
    <property type="molecule type" value="Genomic_DNA"/>
</dbReference>
<dbReference type="Proteomes" id="UP001189624">
    <property type="component" value="Chromosome 1"/>
</dbReference>